<protein>
    <submittedName>
        <fullName evidence="1">Ubiquitin-protein ligase peroxin 12</fullName>
    </submittedName>
</protein>
<reference evidence="1" key="1">
    <citation type="submission" date="2022-04" db="EMBL/GenBank/DDBJ databases">
        <title>Genome of the entomopathogenic fungus Entomophthora muscae.</title>
        <authorList>
            <person name="Elya C."/>
            <person name="Lovett B.R."/>
            <person name="Lee E."/>
            <person name="Macias A.M."/>
            <person name="Hajek A.E."/>
            <person name="De Bivort B.L."/>
            <person name="Kasson M.T."/>
            <person name="De Fine Licht H.H."/>
            <person name="Stajich J.E."/>
        </authorList>
    </citation>
    <scope>NUCLEOTIDE SEQUENCE</scope>
    <source>
        <strain evidence="1">Berkeley</strain>
    </source>
</reference>
<sequence>MEFMSNIGSTSDVLRPSLFELIAQDKLNVLFRPALRYMVTVYAQRYPRYLLKVLKYYDELYAVLMLFIERHYLYDWNASFSESFYGLRRLKKEVPASNVELDSSGNGPSNQDLSRGNSLTSVDIWNSLLILVGVPYVKNKLDELYDSLTGGAAARLLGDDIFDDEEETDEELGSDENSSWISRLREARHHLGKKLTRSSRNMFVAFYPHFHLVYHLVPLTYHIAYLFERTDFHIPTNHFAALTMRRMGADDYKAHQARKNLERSAAAKAAASMKRGGKLAYVGWMVLRYGLDALKVTLPMAVFLLKFLEWWYGSENRQKSAGMYMGPLPNPPAPLKPDPAGVPLPQDPQLCPLCARARTNPAMLPTGYTFCYPCLFPYVQDHGKCPVTWQKVSLEEVRKLFADEEESL</sequence>
<dbReference type="Proteomes" id="UP001165960">
    <property type="component" value="Unassembled WGS sequence"/>
</dbReference>
<gene>
    <name evidence="1" type="primary">PEX12</name>
    <name evidence="1" type="ORF">DSO57_1000615</name>
</gene>
<evidence type="ECO:0000313" key="2">
    <source>
        <dbReference type="Proteomes" id="UP001165960"/>
    </source>
</evidence>
<comment type="caution">
    <text evidence="1">The sequence shown here is derived from an EMBL/GenBank/DDBJ whole genome shotgun (WGS) entry which is preliminary data.</text>
</comment>
<evidence type="ECO:0000313" key="1">
    <source>
        <dbReference type="EMBL" id="KAJ9055756.1"/>
    </source>
</evidence>
<keyword evidence="1" id="KW-0436">Ligase</keyword>
<accession>A0ACC2S050</accession>
<proteinExistence type="predicted"/>
<dbReference type="EMBL" id="QTSX02006391">
    <property type="protein sequence ID" value="KAJ9055756.1"/>
    <property type="molecule type" value="Genomic_DNA"/>
</dbReference>
<keyword evidence="2" id="KW-1185">Reference proteome</keyword>
<organism evidence="1 2">
    <name type="scientific">Entomophthora muscae</name>
    <dbReference type="NCBI Taxonomy" id="34485"/>
    <lineage>
        <taxon>Eukaryota</taxon>
        <taxon>Fungi</taxon>
        <taxon>Fungi incertae sedis</taxon>
        <taxon>Zoopagomycota</taxon>
        <taxon>Entomophthoromycotina</taxon>
        <taxon>Entomophthoromycetes</taxon>
        <taxon>Entomophthorales</taxon>
        <taxon>Entomophthoraceae</taxon>
        <taxon>Entomophthora</taxon>
    </lineage>
</organism>
<name>A0ACC2S050_9FUNG</name>